<protein>
    <submittedName>
        <fullName evidence="3">Uncharacterized protein</fullName>
    </submittedName>
</protein>
<feature type="compositionally biased region" description="Polar residues" evidence="2">
    <location>
        <begin position="38"/>
        <end position="52"/>
    </location>
</feature>
<evidence type="ECO:0000256" key="1">
    <source>
        <dbReference type="SAM" id="Coils"/>
    </source>
</evidence>
<dbReference type="AlphaFoldDB" id="A0A9J5Y6G0"/>
<comment type="caution">
    <text evidence="3">The sequence shown here is derived from an EMBL/GenBank/DDBJ whole genome shotgun (WGS) entry which is preliminary data.</text>
</comment>
<dbReference type="Proteomes" id="UP000824120">
    <property type="component" value="Chromosome 7"/>
</dbReference>
<gene>
    <name evidence="3" type="ORF">H5410_036719</name>
</gene>
<dbReference type="EMBL" id="JACXVP010000007">
    <property type="protein sequence ID" value="KAG5595487.1"/>
    <property type="molecule type" value="Genomic_DNA"/>
</dbReference>
<feature type="region of interest" description="Disordered" evidence="2">
    <location>
        <begin position="1"/>
        <end position="150"/>
    </location>
</feature>
<dbReference type="PANTHER" id="PTHR36607">
    <property type="entry name" value="1,2-DIHYDROXY-3-KETO-5-METHYLTHIOPENTENE DIOXYGENASE 4"/>
    <property type="match status" value="1"/>
</dbReference>
<proteinExistence type="predicted"/>
<organism evidence="3 4">
    <name type="scientific">Solanum commersonii</name>
    <name type="common">Commerson's wild potato</name>
    <name type="synonym">Commerson's nightshade</name>
    <dbReference type="NCBI Taxonomy" id="4109"/>
    <lineage>
        <taxon>Eukaryota</taxon>
        <taxon>Viridiplantae</taxon>
        <taxon>Streptophyta</taxon>
        <taxon>Embryophyta</taxon>
        <taxon>Tracheophyta</taxon>
        <taxon>Spermatophyta</taxon>
        <taxon>Magnoliopsida</taxon>
        <taxon>eudicotyledons</taxon>
        <taxon>Gunneridae</taxon>
        <taxon>Pentapetalae</taxon>
        <taxon>asterids</taxon>
        <taxon>lamiids</taxon>
        <taxon>Solanales</taxon>
        <taxon>Solanaceae</taxon>
        <taxon>Solanoideae</taxon>
        <taxon>Solaneae</taxon>
        <taxon>Solanum</taxon>
    </lineage>
</organism>
<sequence>MNTSQGNLRIILKKTKQDSTSTSSKGASDQSKEKSHPSSKSQVKSNDTLQVAKTSSKSKTSKDGDVPVKSKLKRLTLASKATSPAPKVGHSSSGTNELHVSSNNGNDQTSNLETPYEISHMYALPDGVRRPNASPSPTDRHWNRPKRKAQELDDICCVGPSRTKCGDLNNGAVADFTVDLNGLDTAAKDFHSSINDVMPSLEVVPPRKSSSNDVIPSLEVAPPRKYQMWGALCGWITQFSLGSSDGFTELESSIASTLEEIRKVNIIDVSSLEDHVENFFKSYAEYDTLRSSKMTKESHEKALSDAQRRLDGAKMAHEKLYGSMEKLQATLADVEKDLKALTYKKKKVTALINKYQEKLSKSQENVTIMEVKIYTIEANNVMSNNEVERLANLEGAVEKSRQEIISFKLFP</sequence>
<keyword evidence="4" id="KW-1185">Reference proteome</keyword>
<accession>A0A9J5Y6G0</accession>
<evidence type="ECO:0000256" key="2">
    <source>
        <dbReference type="SAM" id="MobiDB-lite"/>
    </source>
</evidence>
<evidence type="ECO:0000313" key="3">
    <source>
        <dbReference type="EMBL" id="KAG5595487.1"/>
    </source>
</evidence>
<reference evidence="3 4" key="1">
    <citation type="submission" date="2020-09" db="EMBL/GenBank/DDBJ databases">
        <title>De no assembly of potato wild relative species, Solanum commersonii.</title>
        <authorList>
            <person name="Cho K."/>
        </authorList>
    </citation>
    <scope>NUCLEOTIDE SEQUENCE [LARGE SCALE GENOMIC DNA]</scope>
    <source>
        <strain evidence="3">LZ3.2</strain>
        <tissue evidence="3">Leaf</tissue>
    </source>
</reference>
<feature type="coiled-coil region" evidence="1">
    <location>
        <begin position="296"/>
        <end position="403"/>
    </location>
</feature>
<feature type="compositionally biased region" description="Polar residues" evidence="2">
    <location>
        <begin position="90"/>
        <end position="113"/>
    </location>
</feature>
<dbReference type="PANTHER" id="PTHR36607:SF20">
    <property type="entry name" value="AMINOTRANSFERASE-LIKE PLANT MOBILE DOMAIN-CONTAINING PROTEIN"/>
    <property type="match status" value="1"/>
</dbReference>
<evidence type="ECO:0000313" key="4">
    <source>
        <dbReference type="Proteomes" id="UP000824120"/>
    </source>
</evidence>
<keyword evidence="1" id="KW-0175">Coiled coil</keyword>
<name>A0A9J5Y6G0_SOLCO</name>
<dbReference type="OrthoDB" id="1744413at2759"/>